<keyword evidence="5" id="KW-0479">Metal-binding</keyword>
<comment type="cofactor">
    <cofactor evidence="1">
        <name>Mg(2+)</name>
        <dbReference type="ChEBI" id="CHEBI:18420"/>
    </cofactor>
</comment>
<evidence type="ECO:0000256" key="21">
    <source>
        <dbReference type="ARBA" id="ARBA00048894"/>
    </source>
</evidence>
<evidence type="ECO:0000256" key="10">
    <source>
        <dbReference type="ARBA" id="ARBA00024459"/>
    </source>
</evidence>
<dbReference type="GO" id="GO:0005737">
    <property type="term" value="C:cytoplasm"/>
    <property type="evidence" value="ECO:0007669"/>
    <property type="project" value="TreeGrafter"/>
</dbReference>
<dbReference type="InterPro" id="IPR020084">
    <property type="entry name" value="NUDIX_hydrolase_CS"/>
</dbReference>
<evidence type="ECO:0000256" key="13">
    <source>
        <dbReference type="ARBA" id="ARBA00026103"/>
    </source>
</evidence>
<dbReference type="InterPro" id="IPR015797">
    <property type="entry name" value="NUDIX_hydrolase-like_dom_sf"/>
</dbReference>
<evidence type="ECO:0000256" key="22">
    <source>
        <dbReference type="ARBA" id="ARBA00049032"/>
    </source>
</evidence>
<dbReference type="GO" id="GO:0005634">
    <property type="term" value="C:nucleus"/>
    <property type="evidence" value="ECO:0007669"/>
    <property type="project" value="UniProtKB-SubCell"/>
</dbReference>
<evidence type="ECO:0000256" key="12">
    <source>
        <dbReference type="ARBA" id="ARBA00024596"/>
    </source>
</evidence>
<dbReference type="GO" id="GO:0042262">
    <property type="term" value="P:DNA protection"/>
    <property type="evidence" value="ECO:0007669"/>
    <property type="project" value="InterPro"/>
</dbReference>
<comment type="subcellular location">
    <subcellularLocation>
        <location evidence="2">Nucleus</location>
    </subcellularLocation>
</comment>
<comment type="caution">
    <text evidence="25">The sequence shown here is derived from an EMBL/GenBank/DDBJ whole genome shotgun (WGS) entry which is preliminary data.</text>
</comment>
<protein>
    <recommendedName>
        <fullName evidence="14">Oxidized purine nucleoside triphosphate hydrolase</fullName>
        <ecNumber evidence="13">3.6.1.56</ecNumber>
    </recommendedName>
    <alternativeName>
        <fullName evidence="18">2-hydroxy-dATP diphosphatase</fullName>
    </alternativeName>
    <alternativeName>
        <fullName evidence="17">7,8-dihydro-8-oxoguanine triphosphatase</fullName>
    </alternativeName>
    <alternativeName>
        <fullName evidence="16">8-oxo-dGTPase</fullName>
    </alternativeName>
    <alternativeName>
        <fullName evidence="19">Methylated purine nucleoside triphosphate hydrolase</fullName>
    </alternativeName>
    <alternativeName>
        <fullName evidence="15">Nucleoside diphosphate-linked moiety X motif 1</fullName>
    </alternativeName>
</protein>
<evidence type="ECO:0000256" key="7">
    <source>
        <dbReference type="ARBA" id="ARBA00022842"/>
    </source>
</evidence>
<comment type="catalytic activity">
    <reaction evidence="10">
        <text>2-oxo-dATP + H2O = 2-oxo-dAMP + diphosphate + H(+)</text>
        <dbReference type="Rhea" id="RHEA:31583"/>
        <dbReference type="ChEBI" id="CHEBI:15377"/>
        <dbReference type="ChEBI" id="CHEBI:15378"/>
        <dbReference type="ChEBI" id="CHEBI:33019"/>
        <dbReference type="ChEBI" id="CHEBI:63212"/>
        <dbReference type="ChEBI" id="CHEBI:77897"/>
        <dbReference type="EC" id="3.6.1.56"/>
    </reaction>
    <physiologicalReaction direction="left-to-right" evidence="10">
        <dbReference type="Rhea" id="RHEA:31584"/>
    </physiologicalReaction>
</comment>
<comment type="catalytic activity">
    <reaction evidence="9">
        <text>8-oxo-dATP + H2O = 8-oxo-dAMP + diphosphate + H(+)</text>
        <dbReference type="Rhea" id="RHEA:65396"/>
        <dbReference type="ChEBI" id="CHEBI:15377"/>
        <dbReference type="ChEBI" id="CHEBI:15378"/>
        <dbReference type="ChEBI" id="CHEBI:33019"/>
        <dbReference type="ChEBI" id="CHEBI:71361"/>
        <dbReference type="ChEBI" id="CHEBI:172871"/>
    </reaction>
    <physiologicalReaction direction="left-to-right" evidence="9">
        <dbReference type="Rhea" id="RHEA:65397"/>
    </physiologicalReaction>
</comment>
<keyword evidence="26" id="KW-1185">Reference proteome</keyword>
<evidence type="ECO:0000256" key="15">
    <source>
        <dbReference type="ARBA" id="ARBA00029673"/>
    </source>
</evidence>
<dbReference type="PROSITE" id="PS00893">
    <property type="entry name" value="NUDIX_BOX"/>
    <property type="match status" value="1"/>
</dbReference>
<dbReference type="OrthoDB" id="447842at2759"/>
<dbReference type="GO" id="GO:0008828">
    <property type="term" value="F:dATP diphosphatase activity"/>
    <property type="evidence" value="ECO:0007669"/>
    <property type="project" value="UniProtKB-EC"/>
</dbReference>
<dbReference type="Proteomes" id="UP001151516">
    <property type="component" value="Unassembled WGS sequence"/>
</dbReference>
<dbReference type="Pfam" id="PF00293">
    <property type="entry name" value="NUDIX"/>
    <property type="match status" value="1"/>
</dbReference>
<dbReference type="Gene3D" id="3.90.79.10">
    <property type="entry name" value="Nucleoside Triphosphate Pyrophosphohydrolase"/>
    <property type="match status" value="1"/>
</dbReference>
<evidence type="ECO:0000256" key="9">
    <source>
        <dbReference type="ARBA" id="ARBA00024448"/>
    </source>
</evidence>
<evidence type="ECO:0000313" key="26">
    <source>
        <dbReference type="Proteomes" id="UP001151516"/>
    </source>
</evidence>
<evidence type="ECO:0000313" key="25">
    <source>
        <dbReference type="EMBL" id="KAJ2684533.1"/>
    </source>
</evidence>
<dbReference type="EC" id="3.6.1.56" evidence="13"/>
<evidence type="ECO:0000256" key="6">
    <source>
        <dbReference type="ARBA" id="ARBA00022801"/>
    </source>
</evidence>
<dbReference type="AlphaFoldDB" id="A0A9W8GFD4"/>
<evidence type="ECO:0000256" key="14">
    <source>
        <dbReference type="ARBA" id="ARBA00026218"/>
    </source>
</evidence>
<dbReference type="SUPFAM" id="SSF55811">
    <property type="entry name" value="Nudix"/>
    <property type="match status" value="1"/>
</dbReference>
<proteinExistence type="inferred from homology"/>
<comment type="catalytic activity">
    <reaction evidence="20">
        <text>N(6)-methyl-ATP + H2O = N(6)-methyl-AMP + diphosphate + H(+)</text>
        <dbReference type="Rhea" id="RHEA:67608"/>
        <dbReference type="ChEBI" id="CHEBI:15377"/>
        <dbReference type="ChEBI" id="CHEBI:15378"/>
        <dbReference type="ChEBI" id="CHEBI:33019"/>
        <dbReference type="ChEBI" id="CHEBI:144842"/>
        <dbReference type="ChEBI" id="CHEBI:172873"/>
    </reaction>
    <physiologicalReaction direction="left-to-right" evidence="20">
        <dbReference type="Rhea" id="RHEA:67609"/>
    </physiologicalReaction>
</comment>
<evidence type="ECO:0000256" key="3">
    <source>
        <dbReference type="ARBA" id="ARBA00005582"/>
    </source>
</evidence>
<evidence type="ECO:0000256" key="5">
    <source>
        <dbReference type="ARBA" id="ARBA00022723"/>
    </source>
</evidence>
<sequence length="169" mass="19081">MALSPQRYSVIFPFSDDGKQVLLGLKKRGMGVGLWNGFGGKPEPGESMDECACRELKEECGLEARDLQHVGVLLMSSAKSGQKEVFVYKAKDIVGDVIESDEMEPRWFNVADLTYKDTYKEAREWWPTMLKGHTFVARFEFVDGDITFQEISHVEAKQLALLRSAVNEP</sequence>
<evidence type="ECO:0000256" key="11">
    <source>
        <dbReference type="ARBA" id="ARBA00024486"/>
    </source>
</evidence>
<comment type="catalytic activity">
    <reaction evidence="22">
        <text>N(6)-methyl-dATP + H2O = N(6)-methyl-dAMP + diphosphate + H(+)</text>
        <dbReference type="Rhea" id="RHEA:67604"/>
        <dbReference type="ChEBI" id="CHEBI:15377"/>
        <dbReference type="ChEBI" id="CHEBI:15378"/>
        <dbReference type="ChEBI" id="CHEBI:33019"/>
        <dbReference type="ChEBI" id="CHEBI:169976"/>
        <dbReference type="ChEBI" id="CHEBI:172872"/>
    </reaction>
    <physiologicalReaction direction="left-to-right" evidence="22">
        <dbReference type="Rhea" id="RHEA:67605"/>
    </physiologicalReaction>
</comment>
<evidence type="ECO:0000256" key="4">
    <source>
        <dbReference type="ARBA" id="ARBA00011245"/>
    </source>
</evidence>
<comment type="similarity">
    <text evidence="3">Belongs to the Nudix hydrolase family.</text>
</comment>
<evidence type="ECO:0000256" key="8">
    <source>
        <dbReference type="ARBA" id="ARBA00023242"/>
    </source>
</evidence>
<dbReference type="EMBL" id="JANBTX010000204">
    <property type="protein sequence ID" value="KAJ2684533.1"/>
    <property type="molecule type" value="Genomic_DNA"/>
</dbReference>
<keyword evidence="7" id="KW-0460">Magnesium</keyword>
<name>A0A9W8GFD4_9FUNG</name>
<evidence type="ECO:0000256" key="1">
    <source>
        <dbReference type="ARBA" id="ARBA00001946"/>
    </source>
</evidence>
<dbReference type="InterPro" id="IPR003563">
    <property type="entry name" value="8ODP"/>
</dbReference>
<dbReference type="CDD" id="cd03427">
    <property type="entry name" value="NUDIX_MTH1_Nudt1"/>
    <property type="match status" value="1"/>
</dbReference>
<evidence type="ECO:0000256" key="2">
    <source>
        <dbReference type="ARBA" id="ARBA00004123"/>
    </source>
</evidence>
<dbReference type="PRINTS" id="PR01403">
    <property type="entry name" value="8OXTPHPHTASE"/>
</dbReference>
<accession>A0A9W8GFD4</accession>
<comment type="subunit">
    <text evidence="4">Monomer.</text>
</comment>
<dbReference type="GO" id="GO:0046872">
    <property type="term" value="F:metal ion binding"/>
    <property type="evidence" value="ECO:0007669"/>
    <property type="project" value="UniProtKB-KW"/>
</dbReference>
<dbReference type="PANTHER" id="PTHR43758">
    <property type="entry name" value="7,8-DIHYDRO-8-OXOGUANINE TRIPHOSPHATASE"/>
    <property type="match status" value="1"/>
</dbReference>
<evidence type="ECO:0000256" key="17">
    <source>
        <dbReference type="ARBA" id="ARBA00030682"/>
    </source>
</evidence>
<evidence type="ECO:0000259" key="24">
    <source>
        <dbReference type="PROSITE" id="PS51462"/>
    </source>
</evidence>
<comment type="function">
    <text evidence="23">Oxidized purine nucleoside triphosphate hydrolase which is a prominent sanitizer of the oxidized nucleotide pool. Catalyzes the hydrolysis of 2-oxo-dATP (2-hydroxy-dATP) into 2-oxo-dAMP. Also has a significant hydrolase activity toward 2-oxo-ATP, 8-oxo-dGTP and 8-oxo-dATP. Through the hydrolysis of oxidized purine nucleoside triphosphates, prevents their incorporation into DNA and the subsequent transversions A:T to C:G and G:C to T:A. Also catalyzes the hydrolysis of methylated purine nucleoside triphosphate preventing their integration into DNA. Through this antimutagenic activity protects cells from oxidative stress.</text>
</comment>
<evidence type="ECO:0000256" key="23">
    <source>
        <dbReference type="ARBA" id="ARBA00053094"/>
    </source>
</evidence>
<dbReference type="PROSITE" id="PS51462">
    <property type="entry name" value="NUDIX"/>
    <property type="match status" value="1"/>
</dbReference>
<keyword evidence="8" id="KW-0539">Nucleus</keyword>
<dbReference type="GO" id="GO:0008413">
    <property type="term" value="F:8-oxo-7,8-dihydroguanosine triphosphate pyrophosphatase activity"/>
    <property type="evidence" value="ECO:0007669"/>
    <property type="project" value="InterPro"/>
</dbReference>
<keyword evidence="6" id="KW-0378">Hydrolase</keyword>
<evidence type="ECO:0000256" key="16">
    <source>
        <dbReference type="ARBA" id="ARBA00030634"/>
    </source>
</evidence>
<comment type="catalytic activity">
    <reaction evidence="12">
        <text>2-oxo-ATP + H2O = 2-oxo-AMP + diphosphate + H(+)</text>
        <dbReference type="Rhea" id="RHEA:67392"/>
        <dbReference type="ChEBI" id="CHEBI:15377"/>
        <dbReference type="ChEBI" id="CHEBI:15378"/>
        <dbReference type="ChEBI" id="CHEBI:33019"/>
        <dbReference type="ChEBI" id="CHEBI:71395"/>
        <dbReference type="ChEBI" id="CHEBI:172878"/>
    </reaction>
    <physiologicalReaction direction="left-to-right" evidence="12">
        <dbReference type="Rhea" id="RHEA:67393"/>
    </physiologicalReaction>
</comment>
<dbReference type="PANTHER" id="PTHR43758:SF2">
    <property type="entry name" value="OXIDIZED PURINE NUCLEOSIDE TRIPHOSPHATE HYDROLASE"/>
    <property type="match status" value="1"/>
</dbReference>
<reference evidence="25" key="1">
    <citation type="submission" date="2022-07" db="EMBL/GenBank/DDBJ databases">
        <title>Phylogenomic reconstructions and comparative analyses of Kickxellomycotina fungi.</title>
        <authorList>
            <person name="Reynolds N.K."/>
            <person name="Stajich J.E."/>
            <person name="Barry K."/>
            <person name="Grigoriev I.V."/>
            <person name="Crous P."/>
            <person name="Smith M.E."/>
        </authorList>
    </citation>
    <scope>NUCLEOTIDE SEQUENCE</scope>
    <source>
        <strain evidence="25">CBS 109367</strain>
    </source>
</reference>
<evidence type="ECO:0000256" key="20">
    <source>
        <dbReference type="ARBA" id="ARBA00048002"/>
    </source>
</evidence>
<dbReference type="InterPro" id="IPR000086">
    <property type="entry name" value="NUDIX_hydrolase_dom"/>
</dbReference>
<comment type="catalytic activity">
    <reaction evidence="11">
        <text>8-oxo-dGTP + H2O = 8-oxo-dGMP + diphosphate + H(+)</text>
        <dbReference type="Rhea" id="RHEA:31575"/>
        <dbReference type="ChEBI" id="CHEBI:15377"/>
        <dbReference type="ChEBI" id="CHEBI:15378"/>
        <dbReference type="ChEBI" id="CHEBI:33019"/>
        <dbReference type="ChEBI" id="CHEBI:63224"/>
        <dbReference type="ChEBI" id="CHEBI:77896"/>
    </reaction>
    <physiologicalReaction direction="left-to-right" evidence="11">
        <dbReference type="Rhea" id="RHEA:31576"/>
    </physiologicalReaction>
</comment>
<evidence type="ECO:0000256" key="18">
    <source>
        <dbReference type="ARBA" id="ARBA00031927"/>
    </source>
</evidence>
<organism evidence="25 26">
    <name type="scientific">Coemansia spiralis</name>
    <dbReference type="NCBI Taxonomy" id="417178"/>
    <lineage>
        <taxon>Eukaryota</taxon>
        <taxon>Fungi</taxon>
        <taxon>Fungi incertae sedis</taxon>
        <taxon>Zoopagomycota</taxon>
        <taxon>Kickxellomycotina</taxon>
        <taxon>Kickxellomycetes</taxon>
        <taxon>Kickxellales</taxon>
        <taxon>Kickxellaceae</taxon>
        <taxon>Coemansia</taxon>
    </lineage>
</organism>
<comment type="catalytic activity">
    <reaction evidence="21">
        <text>O(6)-methyl-dGTP + H2O = O(6)-methyl-dGMP + diphosphate + H(+)</text>
        <dbReference type="Rhea" id="RHEA:67600"/>
        <dbReference type="ChEBI" id="CHEBI:15377"/>
        <dbReference type="ChEBI" id="CHEBI:15378"/>
        <dbReference type="ChEBI" id="CHEBI:33019"/>
        <dbReference type="ChEBI" id="CHEBI:169974"/>
        <dbReference type="ChEBI" id="CHEBI:169975"/>
    </reaction>
    <physiologicalReaction direction="left-to-right" evidence="21">
        <dbReference type="Rhea" id="RHEA:67601"/>
    </physiologicalReaction>
</comment>
<gene>
    <name evidence="25" type="ORF">IWW39_004849</name>
</gene>
<evidence type="ECO:0000256" key="19">
    <source>
        <dbReference type="ARBA" id="ARBA00032071"/>
    </source>
</evidence>
<feature type="domain" description="Nudix hydrolase" evidence="24">
    <location>
        <begin position="4"/>
        <end position="134"/>
    </location>
</feature>